<reference evidence="2" key="1">
    <citation type="submission" date="2019-03" db="EMBL/GenBank/DDBJ databases">
        <title>Genome sequencing and reference-guided assembly of Black Bengal Goat (Capra hircus).</title>
        <authorList>
            <person name="Siddiki A.Z."/>
            <person name="Baten A."/>
            <person name="Billah M."/>
            <person name="Alam M.A.U."/>
            <person name="Shawrob K.S.M."/>
            <person name="Saha S."/>
            <person name="Chowdhury M."/>
            <person name="Rahman A.H."/>
            <person name="Stear M."/>
            <person name="Miah G."/>
            <person name="Das G.B."/>
            <person name="Hossain M.M."/>
            <person name="Kumkum M."/>
            <person name="Islam M.S."/>
            <person name="Mollah A.M."/>
            <person name="Ahsan A."/>
            <person name="Tusar F."/>
            <person name="Khan M.K.I."/>
        </authorList>
    </citation>
    <scope>NUCLEOTIDE SEQUENCE [LARGE SCALE GENOMIC DNA]</scope>
</reference>
<reference evidence="2" key="2">
    <citation type="submission" date="2025-08" db="UniProtKB">
        <authorList>
            <consortium name="Ensembl"/>
        </authorList>
    </citation>
    <scope>IDENTIFICATION</scope>
</reference>
<organism evidence="2">
    <name type="scientific">Capra hircus</name>
    <name type="common">Goat</name>
    <dbReference type="NCBI Taxonomy" id="9925"/>
    <lineage>
        <taxon>Eukaryota</taxon>
        <taxon>Metazoa</taxon>
        <taxon>Chordata</taxon>
        <taxon>Craniata</taxon>
        <taxon>Vertebrata</taxon>
        <taxon>Euteleostomi</taxon>
        <taxon>Mammalia</taxon>
        <taxon>Eutheria</taxon>
        <taxon>Laurasiatheria</taxon>
        <taxon>Artiodactyla</taxon>
        <taxon>Ruminantia</taxon>
        <taxon>Pecora</taxon>
        <taxon>Bovidae</taxon>
        <taxon>Caprinae</taxon>
        <taxon>Capra</taxon>
    </lineage>
</organism>
<dbReference type="PANTHER" id="PTHR13156">
    <property type="entry name" value="NADH-UBIQUINONE OXIDOREDUCTASE 13 KD-A SUBUNIT"/>
    <property type="match status" value="1"/>
</dbReference>
<keyword evidence="1" id="KW-0732">Signal</keyword>
<proteinExistence type="predicted"/>
<feature type="chain" id="PRO_5034498508" description="Secreted protein" evidence="1">
    <location>
        <begin position="23"/>
        <end position="104"/>
    </location>
</feature>
<dbReference type="GO" id="GO:0005739">
    <property type="term" value="C:mitochondrion"/>
    <property type="evidence" value="ECO:0007669"/>
    <property type="project" value="GOC"/>
</dbReference>
<dbReference type="Ensembl" id="ENSCHIT00010020446.1">
    <property type="protein sequence ID" value="ENSCHIP00010014538.1"/>
    <property type="gene ID" value="ENSCHIG00010010656.1"/>
</dbReference>
<protein>
    <recommendedName>
        <fullName evidence="3">Secreted protein</fullName>
    </recommendedName>
</protein>
<evidence type="ECO:0000313" key="2">
    <source>
        <dbReference type="Ensembl" id="ENSCHIP00010014538.1"/>
    </source>
</evidence>
<dbReference type="PANTHER" id="PTHR13156:SF0">
    <property type="entry name" value="NADH DEHYDROGENASE [UBIQUINONE] IRON-SULFUR PROTEIN 6, MITOCHONDRIAL"/>
    <property type="match status" value="1"/>
</dbReference>
<sequence length="104" mass="11641">MFGKVVAAVTFLWLLDQGSLVAWSLPWGTRCFSVQSSLAGEEVTHTGQFYDPTNYRQLSFVGCQREVNENSTIDLIAEQPVSEVRRQVVSCDRNEGIQGQPRCT</sequence>
<feature type="signal peptide" evidence="1">
    <location>
        <begin position="1"/>
        <end position="22"/>
    </location>
</feature>
<name>A0A8C2P5G9_CAPHI</name>
<accession>A0A8C2P5G9</accession>
<dbReference type="GO" id="GO:0006120">
    <property type="term" value="P:mitochondrial electron transport, NADH to ubiquinone"/>
    <property type="evidence" value="ECO:0007669"/>
    <property type="project" value="TreeGrafter"/>
</dbReference>
<dbReference type="AlphaFoldDB" id="A0A8C2P5G9"/>
<evidence type="ECO:0008006" key="3">
    <source>
        <dbReference type="Google" id="ProtNLM"/>
    </source>
</evidence>
<evidence type="ECO:0000256" key="1">
    <source>
        <dbReference type="SAM" id="SignalP"/>
    </source>
</evidence>